<keyword evidence="3" id="KW-1185">Reference proteome</keyword>
<dbReference type="Proteomes" id="UP000801492">
    <property type="component" value="Unassembled WGS sequence"/>
</dbReference>
<feature type="region of interest" description="Disordered" evidence="1">
    <location>
        <begin position="92"/>
        <end position="128"/>
    </location>
</feature>
<accession>A0A8K0DAW2</accession>
<dbReference type="InterPro" id="IPR036691">
    <property type="entry name" value="Endo/exonu/phosph_ase_sf"/>
</dbReference>
<dbReference type="AlphaFoldDB" id="A0A8K0DAW2"/>
<sequence length="359" mass="42247">MNIFKGESSRGKKVSQSDLRTGTTREDKNETRNTELNRVATWNVGTLWKREKLENVKREMQIYEIDLLGLCEIRWLEEGDMWSKQFRIINTAANNGNGGKNKQRSIWTREKKQKGESPDTVPHKAQTDNSQYAVSTPHLRTWNLEKLKQEDTERKLQNKITQKLNHLKVQERETNKSWQNIKEAVETAANQTLGLSRIEKRTPWTKDDTLQMLDERKTYKNSRRYEGKRRYRELRNAKNKECKKGKEVSINKKCEKIENYVQNNKCDQAYKAVKTYFKGSRNKIVGLKDEAGNTIIDNKEIAKTWKNHVQKLYNDTEEPNDIETDNNREVDNTEEVVFNTKRNGILRAKYDRAGKNEET</sequence>
<feature type="compositionally biased region" description="Basic and acidic residues" evidence="1">
    <location>
        <begin position="23"/>
        <end position="34"/>
    </location>
</feature>
<feature type="region of interest" description="Disordered" evidence="1">
    <location>
        <begin position="1"/>
        <end position="34"/>
    </location>
</feature>
<comment type="caution">
    <text evidence="2">The sequence shown here is derived from an EMBL/GenBank/DDBJ whole genome shotgun (WGS) entry which is preliminary data.</text>
</comment>
<reference evidence="2" key="1">
    <citation type="submission" date="2019-08" db="EMBL/GenBank/DDBJ databases">
        <title>The genome of the North American firefly Photinus pyralis.</title>
        <authorList>
            <consortium name="Photinus pyralis genome working group"/>
            <person name="Fallon T.R."/>
            <person name="Sander Lower S.E."/>
            <person name="Weng J.-K."/>
        </authorList>
    </citation>
    <scope>NUCLEOTIDE SEQUENCE</scope>
    <source>
        <strain evidence="2">TRF0915ILg1</strain>
        <tissue evidence="2">Whole body</tissue>
    </source>
</reference>
<proteinExistence type="predicted"/>
<organism evidence="2 3">
    <name type="scientific">Ignelater luminosus</name>
    <name type="common">Cucubano</name>
    <name type="synonym">Pyrophorus luminosus</name>
    <dbReference type="NCBI Taxonomy" id="2038154"/>
    <lineage>
        <taxon>Eukaryota</taxon>
        <taxon>Metazoa</taxon>
        <taxon>Ecdysozoa</taxon>
        <taxon>Arthropoda</taxon>
        <taxon>Hexapoda</taxon>
        <taxon>Insecta</taxon>
        <taxon>Pterygota</taxon>
        <taxon>Neoptera</taxon>
        <taxon>Endopterygota</taxon>
        <taxon>Coleoptera</taxon>
        <taxon>Polyphaga</taxon>
        <taxon>Elateriformia</taxon>
        <taxon>Elateroidea</taxon>
        <taxon>Elateridae</taxon>
        <taxon>Agrypninae</taxon>
        <taxon>Pyrophorini</taxon>
        <taxon>Ignelater</taxon>
    </lineage>
</organism>
<dbReference type="SUPFAM" id="SSF56219">
    <property type="entry name" value="DNase I-like"/>
    <property type="match status" value="1"/>
</dbReference>
<protein>
    <submittedName>
        <fullName evidence="2">Uncharacterized protein</fullName>
    </submittedName>
</protein>
<dbReference type="EMBL" id="VTPC01002440">
    <property type="protein sequence ID" value="KAF2900036.1"/>
    <property type="molecule type" value="Genomic_DNA"/>
</dbReference>
<evidence type="ECO:0000313" key="2">
    <source>
        <dbReference type="EMBL" id="KAF2900036.1"/>
    </source>
</evidence>
<evidence type="ECO:0000256" key="1">
    <source>
        <dbReference type="SAM" id="MobiDB-lite"/>
    </source>
</evidence>
<feature type="compositionally biased region" description="Basic and acidic residues" evidence="1">
    <location>
        <begin position="107"/>
        <end position="126"/>
    </location>
</feature>
<evidence type="ECO:0000313" key="3">
    <source>
        <dbReference type="Proteomes" id="UP000801492"/>
    </source>
</evidence>
<gene>
    <name evidence="2" type="ORF">ILUMI_06148</name>
</gene>
<name>A0A8K0DAW2_IGNLU</name>
<dbReference type="OrthoDB" id="10033659at2759"/>